<dbReference type="SUPFAM" id="SSF50814">
    <property type="entry name" value="Lipocalins"/>
    <property type="match status" value="1"/>
</dbReference>
<dbReference type="Gene3D" id="2.40.128.20">
    <property type="match status" value="1"/>
</dbReference>
<proteinExistence type="predicted"/>
<gene>
    <name evidence="1" type="ORF">RsTaC01_0172</name>
</gene>
<dbReference type="Pfam" id="PF09148">
    <property type="entry name" value="DUF1934"/>
    <property type="match status" value="1"/>
</dbReference>
<organism evidence="1">
    <name type="scientific">Candidatus Paraimprobicoccus trichonymphae</name>
    <dbReference type="NCBI Taxonomy" id="3033793"/>
    <lineage>
        <taxon>Bacteria</taxon>
        <taxon>Bacillati</taxon>
        <taxon>Bacillota</taxon>
        <taxon>Clostridia</taxon>
        <taxon>Candidatus Paraimprobicoccus</taxon>
    </lineage>
</organism>
<dbReference type="Proteomes" id="UP001335720">
    <property type="component" value="Chromosome"/>
</dbReference>
<reference evidence="1" key="1">
    <citation type="journal article" date="2023" name="ISME J.">
        <title>Emergence of putative energy parasites within Clostridia revealed by genome analysis of a novel endosymbiotic clade.</title>
        <authorList>
            <person name="Takahashi K."/>
            <person name="Kuwahara H."/>
            <person name="Horikawa Y."/>
            <person name="Izawa K."/>
            <person name="Kato D."/>
            <person name="Inagaki T."/>
            <person name="Yuki M."/>
            <person name="Ohkuma M."/>
            <person name="Hongoh Y."/>
        </authorList>
    </citation>
    <scope>NUCLEOTIDE SEQUENCE</scope>
    <source>
        <strain evidence="1">RsTa-C01</strain>
    </source>
</reference>
<dbReference type="EMBL" id="AP027925">
    <property type="protein sequence ID" value="BED92444.1"/>
    <property type="molecule type" value="Genomic_DNA"/>
</dbReference>
<sequence length="144" mass="16838">MQENYLISIIGNQMDCKKIKVETVGNYVEIGYNKYIIYREYEKNNLKKFKVLVLKIENSQKIIITRSGRGKPKLVLEKNKRHHCFYSTEYGFVRIGLFTDQIELDLNSSGGSLKIKYFLDINHIISGLNEICIKVRENNVKNID</sequence>
<evidence type="ECO:0000313" key="1">
    <source>
        <dbReference type="EMBL" id="BED92444.1"/>
    </source>
</evidence>
<dbReference type="KEGG" id="ptrh:RsTaC01_0172"/>
<protein>
    <submittedName>
        <fullName evidence="1">DUF1934 domain-containing protein</fullName>
    </submittedName>
</protein>
<dbReference type="AlphaFoldDB" id="A0AA48KZN0"/>
<name>A0AA48KZN0_9FIRM</name>
<dbReference type="InterPro" id="IPR015231">
    <property type="entry name" value="DUF1934"/>
</dbReference>
<accession>A0AA48KZN0</accession>
<dbReference type="InterPro" id="IPR012674">
    <property type="entry name" value="Calycin"/>
</dbReference>